<gene>
    <name evidence="1" type="ORF">R3P38DRAFT_2961057</name>
</gene>
<evidence type="ECO:0000313" key="1">
    <source>
        <dbReference type="EMBL" id="KAK7022458.1"/>
    </source>
</evidence>
<dbReference type="Gene3D" id="3.80.10.10">
    <property type="entry name" value="Ribonuclease Inhibitor"/>
    <property type="match status" value="1"/>
</dbReference>
<dbReference type="EMBL" id="JAWWNJ010000037">
    <property type="protein sequence ID" value="KAK7022458.1"/>
    <property type="molecule type" value="Genomic_DNA"/>
</dbReference>
<sequence>MSNALNVAKLLEHIDELSNTIKIQNRVLLDLKEQRRHTRRKLNNFRDPMARLPLEIQSQIFLDVEGNACDLPQSSEAPMNFLRICQLWRAIALATPQLWSSLRIQWLPRKASYIKFCDLWMERSGPLPFSLYLKGELQLTTQMQDLMTRHRDRLQNLTLELVGELTEENALTRHILVKGPFLSLQTLEIRTEDEMYFRTVNEWVDLLAAAPALTKCTLDNMYVEWEDWGRNGFPEPLPARPLLHTSLRELRLGDVNYYAAWVDHGSSAAMLLYLTLPALQTLHFTHFDITHKEFRSFMARSWTSPPLRSLSMVVERETSVSGMATWLRSMCSLTNLSLFMMSSYNRSSSSERILELLEALDGILPALHTLTISMNSGEEFDYRRLARFLHTRRTGQQTPFATFRLYITPRSGGRFTDLKLNDDVLAPFRLLAEDGLDVHIGLEGQNLLV</sequence>
<dbReference type="Proteomes" id="UP001362999">
    <property type="component" value="Unassembled WGS sequence"/>
</dbReference>
<name>A0AAW0BA68_9AGAR</name>
<comment type="caution">
    <text evidence="1">The sequence shown here is derived from an EMBL/GenBank/DDBJ whole genome shotgun (WGS) entry which is preliminary data.</text>
</comment>
<accession>A0AAW0BA68</accession>
<dbReference type="SUPFAM" id="SSF52047">
    <property type="entry name" value="RNI-like"/>
    <property type="match status" value="1"/>
</dbReference>
<dbReference type="AlphaFoldDB" id="A0AAW0BA68"/>
<organism evidence="1 2">
    <name type="scientific">Favolaschia claudopus</name>
    <dbReference type="NCBI Taxonomy" id="2862362"/>
    <lineage>
        <taxon>Eukaryota</taxon>
        <taxon>Fungi</taxon>
        <taxon>Dikarya</taxon>
        <taxon>Basidiomycota</taxon>
        <taxon>Agaricomycotina</taxon>
        <taxon>Agaricomycetes</taxon>
        <taxon>Agaricomycetidae</taxon>
        <taxon>Agaricales</taxon>
        <taxon>Marasmiineae</taxon>
        <taxon>Mycenaceae</taxon>
        <taxon>Favolaschia</taxon>
    </lineage>
</organism>
<dbReference type="InterPro" id="IPR032675">
    <property type="entry name" value="LRR_dom_sf"/>
</dbReference>
<keyword evidence="2" id="KW-1185">Reference proteome</keyword>
<reference evidence="1 2" key="1">
    <citation type="journal article" date="2024" name="J Genomics">
        <title>Draft genome sequencing and assembly of Favolaschia claudopus CIRM-BRFM 2984 isolated from oak limbs.</title>
        <authorList>
            <person name="Navarro D."/>
            <person name="Drula E."/>
            <person name="Chaduli D."/>
            <person name="Cazenave R."/>
            <person name="Ahrendt S."/>
            <person name="Wang J."/>
            <person name="Lipzen A."/>
            <person name="Daum C."/>
            <person name="Barry K."/>
            <person name="Grigoriev I.V."/>
            <person name="Favel A."/>
            <person name="Rosso M.N."/>
            <person name="Martin F."/>
        </authorList>
    </citation>
    <scope>NUCLEOTIDE SEQUENCE [LARGE SCALE GENOMIC DNA]</scope>
    <source>
        <strain evidence="1 2">CIRM-BRFM 2984</strain>
    </source>
</reference>
<evidence type="ECO:0000313" key="2">
    <source>
        <dbReference type="Proteomes" id="UP001362999"/>
    </source>
</evidence>
<evidence type="ECO:0008006" key="3">
    <source>
        <dbReference type="Google" id="ProtNLM"/>
    </source>
</evidence>
<proteinExistence type="predicted"/>
<protein>
    <recommendedName>
        <fullName evidence="3">F-box domain-containing protein</fullName>
    </recommendedName>
</protein>